<evidence type="ECO:0000313" key="3">
    <source>
        <dbReference type="EMBL" id="MCT7660562.1"/>
    </source>
</evidence>
<organism evidence="3 4">
    <name type="scientific">Mycobacterium deserti</name>
    <dbReference type="NCBI Taxonomy" id="2978347"/>
    <lineage>
        <taxon>Bacteria</taxon>
        <taxon>Bacillati</taxon>
        <taxon>Actinomycetota</taxon>
        <taxon>Actinomycetes</taxon>
        <taxon>Mycobacteriales</taxon>
        <taxon>Mycobacteriaceae</taxon>
        <taxon>Mycobacterium</taxon>
    </lineage>
</organism>
<dbReference type="InterPro" id="IPR036291">
    <property type="entry name" value="NAD(P)-bd_dom_sf"/>
</dbReference>
<dbReference type="Pfam" id="PF00106">
    <property type="entry name" value="adh_short"/>
    <property type="match status" value="1"/>
</dbReference>
<protein>
    <submittedName>
        <fullName evidence="3">SDR family NAD(P)-dependent oxidoreductase</fullName>
    </submittedName>
</protein>
<dbReference type="PANTHER" id="PTHR43899:SF13">
    <property type="entry name" value="RH59310P"/>
    <property type="match status" value="1"/>
</dbReference>
<proteinExistence type="inferred from homology"/>
<evidence type="ECO:0000313" key="4">
    <source>
        <dbReference type="Proteomes" id="UP001206639"/>
    </source>
</evidence>
<reference evidence="4" key="1">
    <citation type="submission" date="2023-07" db="EMBL/GenBank/DDBJ databases">
        <authorList>
            <person name="Deng Y."/>
            <person name="Zhang Y.-Q."/>
        </authorList>
    </citation>
    <scope>NUCLEOTIDE SEQUENCE [LARGE SCALE GENOMIC DNA]</scope>
    <source>
        <strain evidence="4">CPCC 205710</strain>
    </source>
</reference>
<evidence type="ECO:0000256" key="1">
    <source>
        <dbReference type="ARBA" id="ARBA00006484"/>
    </source>
</evidence>
<dbReference type="PRINTS" id="PR00081">
    <property type="entry name" value="GDHRDH"/>
</dbReference>
<gene>
    <name evidence="3" type="ORF">N4S67_19355</name>
</gene>
<dbReference type="SUPFAM" id="SSF51735">
    <property type="entry name" value="NAD(P)-binding Rossmann-fold domains"/>
    <property type="match status" value="1"/>
</dbReference>
<dbReference type="RefSeq" id="WP_260994594.1">
    <property type="nucleotide sequence ID" value="NZ_JAODWD010000004.1"/>
</dbReference>
<accession>A0ABT2ME84</accession>
<sequence length="267" mass="28221">MTEDVAVRYGPWVVIAGASEGIGAALADQLAARGLNLVLIARNEKLLEDVAEKARADHGVQTRVLPQDLTDPEVAAVLGAATAELDVGLLIYNAGASDRTSEFLDNGYEYSLKQIQLDCIGPTALARLFGPAMVERGRGGIVIVASLACLAGSATLAMYSAVKAFQLTLAEGLWAELSPRGVDVCCTPLGMTYTPALQRMGVDFDPAAHMLSEDVASEIIENLGNGPVCVIGENNRAAASAVWTIDRRSLVEMMSLASRDFAEKRKA</sequence>
<dbReference type="InterPro" id="IPR051019">
    <property type="entry name" value="VLCFA-Steroid_DH"/>
</dbReference>
<dbReference type="Proteomes" id="UP001206639">
    <property type="component" value="Unassembled WGS sequence"/>
</dbReference>
<evidence type="ECO:0000256" key="2">
    <source>
        <dbReference type="ARBA" id="ARBA00023002"/>
    </source>
</evidence>
<dbReference type="Gene3D" id="3.40.50.720">
    <property type="entry name" value="NAD(P)-binding Rossmann-like Domain"/>
    <property type="match status" value="1"/>
</dbReference>
<keyword evidence="2" id="KW-0560">Oxidoreductase</keyword>
<comment type="similarity">
    <text evidence="1">Belongs to the short-chain dehydrogenases/reductases (SDR) family.</text>
</comment>
<keyword evidence="4" id="KW-1185">Reference proteome</keyword>
<comment type="caution">
    <text evidence="3">The sequence shown here is derived from an EMBL/GenBank/DDBJ whole genome shotgun (WGS) entry which is preliminary data.</text>
</comment>
<name>A0ABT2ME84_9MYCO</name>
<dbReference type="PANTHER" id="PTHR43899">
    <property type="entry name" value="RH59310P"/>
    <property type="match status" value="1"/>
</dbReference>
<dbReference type="EMBL" id="JAODWD010000004">
    <property type="protein sequence ID" value="MCT7660562.1"/>
    <property type="molecule type" value="Genomic_DNA"/>
</dbReference>
<dbReference type="PIRSF" id="PIRSF000126">
    <property type="entry name" value="11-beta-HSD1"/>
    <property type="match status" value="1"/>
</dbReference>
<dbReference type="InterPro" id="IPR002347">
    <property type="entry name" value="SDR_fam"/>
</dbReference>